<dbReference type="Pfam" id="PF08164">
    <property type="entry name" value="TRAUB"/>
    <property type="match status" value="1"/>
</dbReference>
<dbReference type="PANTHER" id="PTHR15565">
    <property type="entry name" value="AATF PROTEIN APOPTOSIS ANTAGONIZING TRANSCRIPTION FACTOR"/>
    <property type="match status" value="1"/>
</dbReference>
<feature type="compositionally biased region" description="Polar residues" evidence="2">
    <location>
        <begin position="130"/>
        <end position="143"/>
    </location>
</feature>
<feature type="compositionally biased region" description="Acidic residues" evidence="2">
    <location>
        <begin position="323"/>
        <end position="339"/>
    </location>
</feature>
<feature type="compositionally biased region" description="Acidic residues" evidence="2">
    <location>
        <begin position="82"/>
        <end position="127"/>
    </location>
</feature>
<sequence length="570" mass="65071">MAALREALALLTNPAPVFQDPEDNEDDTNAKLVSKSVEDEEDAEEASQVSTLRKKAALTTADLGEKYAGKKTSRNKLSQFGESDDELESDDENEEDFEVEDNEMEDGNLDSESESENNDEDDEDDEDIKSFQNKLTLATQSPKSSFSFADDGDFSKYADMDEDDGEEGEDESDEDDEDDDSEENEGYSDEEDMEESLNDNEGEITKFSKADTDLEVEKGNAAKSQLGVWDSLLENRIKVQKVVGLVNQLPQPDTWGTFEDHSERGDNFTQTSLTAQASLQNLLDKLLQLQTVLLLQNTETRHIATGTDASTKSSKEKRSGGGDNDEEITSESETEEAEEDLKSLIQKTGVKRKHTLDEYSETLTKRHKDFLRFRNTAIQKWYDRTRLVSGKVNSKSFRSFDQSALKQIEQILGDKERLIKRTQLKRSVFRVLGTVEKTEQEETKPDNQNSTDMENLKNYDQEIFDDSDYYHQQLRELIERKAADTNNPVALSRHWLEIQKMRKKVKKNVDTKASKGRKTRYEIHKKLVNFMAPEDRCLWTDESRDDLFKSLFGKRFQQPPSEADNSNAVK</sequence>
<dbReference type="PANTHER" id="PTHR15565:SF0">
    <property type="entry name" value="PROTEIN AATF"/>
    <property type="match status" value="1"/>
</dbReference>
<evidence type="ECO:0000259" key="3">
    <source>
        <dbReference type="Pfam" id="PF08164"/>
    </source>
</evidence>
<dbReference type="InterPro" id="IPR012617">
    <property type="entry name" value="AATF_C"/>
</dbReference>
<gene>
    <name evidence="5" type="ORF">KP79_PYT18160</name>
</gene>
<dbReference type="InterPro" id="IPR025160">
    <property type="entry name" value="AATF"/>
</dbReference>
<dbReference type="InterPro" id="IPR039223">
    <property type="entry name" value="AATF/Bfr2"/>
</dbReference>
<feature type="region of interest" description="Disordered" evidence="2">
    <location>
        <begin position="305"/>
        <end position="344"/>
    </location>
</feature>
<feature type="domain" description="AATF leucine zipper-containing" evidence="4">
    <location>
        <begin position="215"/>
        <end position="384"/>
    </location>
</feature>
<dbReference type="GO" id="GO:0005730">
    <property type="term" value="C:nucleolus"/>
    <property type="evidence" value="ECO:0007669"/>
    <property type="project" value="TreeGrafter"/>
</dbReference>
<comment type="similarity">
    <text evidence="1">Belongs to the AATF family.</text>
</comment>
<dbReference type="AlphaFoldDB" id="A0A210QPS7"/>
<dbReference type="OrthoDB" id="5783963at2759"/>
<reference evidence="5 6" key="1">
    <citation type="journal article" date="2017" name="Nat. Ecol. Evol.">
        <title>Scallop genome provides insights into evolution of bilaterian karyotype and development.</title>
        <authorList>
            <person name="Wang S."/>
            <person name="Zhang J."/>
            <person name="Jiao W."/>
            <person name="Li J."/>
            <person name="Xun X."/>
            <person name="Sun Y."/>
            <person name="Guo X."/>
            <person name="Huan P."/>
            <person name="Dong B."/>
            <person name="Zhang L."/>
            <person name="Hu X."/>
            <person name="Sun X."/>
            <person name="Wang J."/>
            <person name="Zhao C."/>
            <person name="Wang Y."/>
            <person name="Wang D."/>
            <person name="Huang X."/>
            <person name="Wang R."/>
            <person name="Lv J."/>
            <person name="Li Y."/>
            <person name="Zhang Z."/>
            <person name="Liu B."/>
            <person name="Lu W."/>
            <person name="Hui Y."/>
            <person name="Liang J."/>
            <person name="Zhou Z."/>
            <person name="Hou R."/>
            <person name="Li X."/>
            <person name="Liu Y."/>
            <person name="Li H."/>
            <person name="Ning X."/>
            <person name="Lin Y."/>
            <person name="Zhao L."/>
            <person name="Xing Q."/>
            <person name="Dou J."/>
            <person name="Li Y."/>
            <person name="Mao J."/>
            <person name="Guo H."/>
            <person name="Dou H."/>
            <person name="Li T."/>
            <person name="Mu C."/>
            <person name="Jiang W."/>
            <person name="Fu Q."/>
            <person name="Fu X."/>
            <person name="Miao Y."/>
            <person name="Liu J."/>
            <person name="Yu Q."/>
            <person name="Li R."/>
            <person name="Liao H."/>
            <person name="Li X."/>
            <person name="Kong Y."/>
            <person name="Jiang Z."/>
            <person name="Chourrout D."/>
            <person name="Li R."/>
            <person name="Bao Z."/>
        </authorList>
    </citation>
    <scope>NUCLEOTIDE SEQUENCE [LARGE SCALE GENOMIC DNA]</scope>
    <source>
        <strain evidence="5 6">PY_sf001</strain>
    </source>
</reference>
<dbReference type="EMBL" id="NEDP02002474">
    <property type="protein sequence ID" value="OWF50744.1"/>
    <property type="molecule type" value="Genomic_DNA"/>
</dbReference>
<organism evidence="5 6">
    <name type="scientific">Mizuhopecten yessoensis</name>
    <name type="common">Japanese scallop</name>
    <name type="synonym">Patinopecten yessoensis</name>
    <dbReference type="NCBI Taxonomy" id="6573"/>
    <lineage>
        <taxon>Eukaryota</taxon>
        <taxon>Metazoa</taxon>
        <taxon>Spiralia</taxon>
        <taxon>Lophotrochozoa</taxon>
        <taxon>Mollusca</taxon>
        <taxon>Bivalvia</taxon>
        <taxon>Autobranchia</taxon>
        <taxon>Pteriomorphia</taxon>
        <taxon>Pectinida</taxon>
        <taxon>Pectinoidea</taxon>
        <taxon>Pectinidae</taxon>
        <taxon>Mizuhopecten</taxon>
    </lineage>
</organism>
<feature type="region of interest" description="Disordered" evidence="2">
    <location>
        <begin position="1"/>
        <end position="202"/>
    </location>
</feature>
<evidence type="ECO:0000256" key="1">
    <source>
        <dbReference type="ARBA" id="ARBA00008966"/>
    </source>
</evidence>
<proteinExistence type="inferred from homology"/>
<dbReference type="GO" id="GO:0006357">
    <property type="term" value="P:regulation of transcription by RNA polymerase II"/>
    <property type="evidence" value="ECO:0007669"/>
    <property type="project" value="TreeGrafter"/>
</dbReference>
<keyword evidence="6" id="KW-1185">Reference proteome</keyword>
<dbReference type="Pfam" id="PF13339">
    <property type="entry name" value="AATF-Che1"/>
    <property type="match status" value="1"/>
</dbReference>
<name>A0A210QPS7_MIZYE</name>
<evidence type="ECO:0000259" key="4">
    <source>
        <dbReference type="Pfam" id="PF13339"/>
    </source>
</evidence>
<protein>
    <submittedName>
        <fullName evidence="5">Protein AATF</fullName>
    </submittedName>
</protein>
<evidence type="ECO:0000313" key="5">
    <source>
        <dbReference type="EMBL" id="OWF50744.1"/>
    </source>
</evidence>
<comment type="caution">
    <text evidence="5">The sequence shown here is derived from an EMBL/GenBank/DDBJ whole genome shotgun (WGS) entry which is preliminary data.</text>
</comment>
<evidence type="ECO:0000313" key="6">
    <source>
        <dbReference type="Proteomes" id="UP000242188"/>
    </source>
</evidence>
<accession>A0A210QPS7</accession>
<dbReference type="Proteomes" id="UP000242188">
    <property type="component" value="Unassembled WGS sequence"/>
</dbReference>
<evidence type="ECO:0000256" key="2">
    <source>
        <dbReference type="SAM" id="MobiDB-lite"/>
    </source>
</evidence>
<feature type="compositionally biased region" description="Acidic residues" evidence="2">
    <location>
        <begin position="160"/>
        <end position="202"/>
    </location>
</feature>
<dbReference type="STRING" id="6573.A0A210QPS7"/>
<feature type="domain" description="Apoptosis-antagonizing transcription factor C-terminal" evidence="3">
    <location>
        <begin position="470"/>
        <end position="552"/>
    </location>
</feature>